<gene>
    <name evidence="1" type="ORF">IAA21_02555</name>
</gene>
<comment type="caution">
    <text evidence="1">The sequence shown here is derived from an EMBL/GenBank/DDBJ whole genome shotgun (WGS) entry which is preliminary data.</text>
</comment>
<accession>A0A9D2DQU2</accession>
<dbReference type="Gene3D" id="2.60.320.10">
    <property type="entry name" value="N-utilization substance G protein NusG, insert domain"/>
    <property type="match status" value="1"/>
</dbReference>
<protein>
    <submittedName>
        <fullName evidence="1">NusG domain II-containing protein</fullName>
    </submittedName>
</protein>
<reference evidence="1" key="1">
    <citation type="journal article" date="2021" name="PeerJ">
        <title>Extensive microbial diversity within the chicken gut microbiome revealed by metagenomics and culture.</title>
        <authorList>
            <person name="Gilroy R."/>
            <person name="Ravi A."/>
            <person name="Getino M."/>
            <person name="Pursley I."/>
            <person name="Horton D.L."/>
            <person name="Alikhan N.F."/>
            <person name="Baker D."/>
            <person name="Gharbi K."/>
            <person name="Hall N."/>
            <person name="Watson M."/>
            <person name="Adriaenssens E.M."/>
            <person name="Foster-Nyarko E."/>
            <person name="Jarju S."/>
            <person name="Secka A."/>
            <person name="Antonio M."/>
            <person name="Oren A."/>
            <person name="Chaudhuri R.R."/>
            <person name="La Ragione R."/>
            <person name="Hildebrand F."/>
            <person name="Pallen M.J."/>
        </authorList>
    </citation>
    <scope>NUCLEOTIDE SEQUENCE</scope>
    <source>
        <strain evidence="1">14324</strain>
    </source>
</reference>
<name>A0A9D2DQU2_9FIRM</name>
<dbReference type="Pfam" id="PF07009">
    <property type="entry name" value="NusG_II"/>
    <property type="match status" value="1"/>
</dbReference>
<dbReference type="Proteomes" id="UP000824041">
    <property type="component" value="Unassembled WGS sequence"/>
</dbReference>
<organism evidence="1 2">
    <name type="scientific">Candidatus Blautia faecigallinarum</name>
    <dbReference type="NCBI Taxonomy" id="2838488"/>
    <lineage>
        <taxon>Bacteria</taxon>
        <taxon>Bacillati</taxon>
        <taxon>Bacillota</taxon>
        <taxon>Clostridia</taxon>
        <taxon>Lachnospirales</taxon>
        <taxon>Lachnospiraceae</taxon>
        <taxon>Blautia</taxon>
    </lineage>
</organism>
<evidence type="ECO:0000313" key="2">
    <source>
        <dbReference type="Proteomes" id="UP000824041"/>
    </source>
</evidence>
<evidence type="ECO:0000313" key="1">
    <source>
        <dbReference type="EMBL" id="HIZ21666.1"/>
    </source>
</evidence>
<proteinExistence type="predicted"/>
<dbReference type="InterPro" id="IPR038690">
    <property type="entry name" value="NusG_2_sf"/>
</dbReference>
<reference evidence="1" key="2">
    <citation type="submission" date="2021-04" db="EMBL/GenBank/DDBJ databases">
        <authorList>
            <person name="Gilroy R."/>
        </authorList>
    </citation>
    <scope>NUCLEOTIDE SEQUENCE</scope>
    <source>
        <strain evidence="1">14324</strain>
    </source>
</reference>
<dbReference type="CDD" id="cd09911">
    <property type="entry name" value="Lin0431_like"/>
    <property type="match status" value="1"/>
</dbReference>
<dbReference type="AlphaFoldDB" id="A0A9D2DQU2"/>
<sequence length="110" mass="12177">MKKKDILLAAGVCGTALLLWLAFRLFFPGEACMVRITVDGTLYGEYSLMEDQEIAIGDTNVCRIQDGTVRMIQADCPDQLCIHQTPVDEQGGSIICLPNKVVIESVWESR</sequence>
<dbReference type="EMBL" id="DXBU01000030">
    <property type="protein sequence ID" value="HIZ21666.1"/>
    <property type="molecule type" value="Genomic_DNA"/>
</dbReference>